<name>A0A366JCZ1_9GAMM</name>
<dbReference type="Proteomes" id="UP000252792">
    <property type="component" value="Unassembled WGS sequence"/>
</dbReference>
<keyword evidence="1" id="KW-0732">Signal</keyword>
<organism evidence="2 3">
    <name type="scientific">Marinomonas rhizomae</name>
    <dbReference type="NCBI Taxonomy" id="491948"/>
    <lineage>
        <taxon>Bacteria</taxon>
        <taxon>Pseudomonadati</taxon>
        <taxon>Pseudomonadota</taxon>
        <taxon>Gammaproteobacteria</taxon>
        <taxon>Oceanospirillales</taxon>
        <taxon>Oceanospirillaceae</taxon>
        <taxon>Marinomonas</taxon>
    </lineage>
</organism>
<protein>
    <recommendedName>
        <fullName evidence="4">Lipoprotein</fullName>
    </recommendedName>
</protein>
<dbReference type="AlphaFoldDB" id="A0A366JCZ1"/>
<keyword evidence="3" id="KW-1185">Reference proteome</keyword>
<evidence type="ECO:0000256" key="1">
    <source>
        <dbReference type="SAM" id="SignalP"/>
    </source>
</evidence>
<dbReference type="OrthoDB" id="8903948at2"/>
<dbReference type="PROSITE" id="PS51257">
    <property type="entry name" value="PROKAR_LIPOPROTEIN"/>
    <property type="match status" value="1"/>
</dbReference>
<dbReference type="EMBL" id="QNSE01000004">
    <property type="protein sequence ID" value="RBP84249.1"/>
    <property type="molecule type" value="Genomic_DNA"/>
</dbReference>
<reference evidence="2 3" key="1">
    <citation type="submission" date="2018-06" db="EMBL/GenBank/DDBJ databases">
        <title>Genomic Encyclopedia of Type Strains, Phase III (KMG-III): the genomes of soil and plant-associated and newly described type strains.</title>
        <authorList>
            <person name="Whitman W."/>
        </authorList>
    </citation>
    <scope>NUCLEOTIDE SEQUENCE [LARGE SCALE GENOMIC DNA]</scope>
    <source>
        <strain evidence="2 3">CECT 7377</strain>
    </source>
</reference>
<proteinExistence type="predicted"/>
<accession>A0A366JCZ1</accession>
<sequence>MIKKLSIAATMLLTGCATSNMNYTKPSSQTIINQIVINEKFDTIWDRLVKNLASDFFIINNIEKSSRIINVSFSTGKPSDYVDCGNTVREFNNARGKSLYTYDPSDSASYTFTNLQGHAFNAIRTSRLNGRTNVYLAPEGEGTVISVNTKYVVDVDVKYYNIVNNQFAGNENFTFDFSTKSEFSNPGGVTCVARGNLEQKILSYAE</sequence>
<evidence type="ECO:0000313" key="3">
    <source>
        <dbReference type="Proteomes" id="UP000252792"/>
    </source>
</evidence>
<comment type="caution">
    <text evidence="2">The sequence shown here is derived from an EMBL/GenBank/DDBJ whole genome shotgun (WGS) entry which is preliminary data.</text>
</comment>
<evidence type="ECO:0008006" key="4">
    <source>
        <dbReference type="Google" id="ProtNLM"/>
    </source>
</evidence>
<evidence type="ECO:0000313" key="2">
    <source>
        <dbReference type="EMBL" id="RBP84249.1"/>
    </source>
</evidence>
<gene>
    <name evidence="2" type="ORF">DFP80_104152</name>
</gene>
<feature type="chain" id="PRO_5016935531" description="Lipoprotein" evidence="1">
    <location>
        <begin position="20"/>
        <end position="206"/>
    </location>
</feature>
<feature type="signal peptide" evidence="1">
    <location>
        <begin position="1"/>
        <end position="19"/>
    </location>
</feature>